<evidence type="ECO:0000256" key="10">
    <source>
        <dbReference type="ARBA" id="ARBA00048536"/>
    </source>
</evidence>
<dbReference type="PANTHER" id="PTHR10982:SF21">
    <property type="entry name" value="FATTY ACID SYNTHASE SUBUNIT BETA"/>
    <property type="match status" value="1"/>
</dbReference>
<evidence type="ECO:0000256" key="6">
    <source>
        <dbReference type="ARBA" id="ARBA00023002"/>
    </source>
</evidence>
<dbReference type="Gene3D" id="1.20.930.70">
    <property type="match status" value="1"/>
</dbReference>
<dbReference type="PRINTS" id="PR01483">
    <property type="entry name" value="FASYNTHASE"/>
</dbReference>
<evidence type="ECO:0000259" key="15">
    <source>
        <dbReference type="Pfam" id="PF16073"/>
    </source>
</evidence>
<dbReference type="Pfam" id="PF13452">
    <property type="entry name" value="FAS1_DH_region"/>
    <property type="match status" value="1"/>
</dbReference>
<feature type="domain" description="FAS1-like dehydratase" evidence="14">
    <location>
        <begin position="1062"/>
        <end position="1177"/>
    </location>
</feature>
<feature type="non-terminal residue" evidence="17">
    <location>
        <position position="1382"/>
    </location>
</feature>
<dbReference type="InterPro" id="IPR040883">
    <property type="entry name" value="FAS_meander"/>
</dbReference>
<evidence type="ECO:0000256" key="7">
    <source>
        <dbReference type="ARBA" id="ARBA00023027"/>
    </source>
</evidence>
<comment type="catalytic activity">
    <reaction evidence="9">
        <text>holo-[ACP] + malonyl-CoA = malonyl-[ACP] + CoA</text>
        <dbReference type="Rhea" id="RHEA:41792"/>
        <dbReference type="Rhea" id="RHEA-COMP:9623"/>
        <dbReference type="Rhea" id="RHEA-COMP:9685"/>
        <dbReference type="ChEBI" id="CHEBI:57287"/>
        <dbReference type="ChEBI" id="CHEBI:57384"/>
        <dbReference type="ChEBI" id="CHEBI:64479"/>
        <dbReference type="ChEBI" id="CHEBI:78449"/>
        <dbReference type="EC" id="2.3.1.39"/>
    </reaction>
</comment>
<evidence type="ECO:0000259" key="16">
    <source>
        <dbReference type="Pfam" id="PF17951"/>
    </source>
</evidence>
<dbReference type="GO" id="GO:0006633">
    <property type="term" value="P:fatty acid biosynthetic process"/>
    <property type="evidence" value="ECO:0007669"/>
    <property type="project" value="InterPro"/>
</dbReference>
<dbReference type="GO" id="GO:0004318">
    <property type="term" value="F:enoyl-[acyl-carrier-protein] reductase (NADH) activity"/>
    <property type="evidence" value="ECO:0007669"/>
    <property type="project" value="UniProtKB-EC"/>
</dbReference>
<dbReference type="FunFam" id="3.40.366.10:FF:000007">
    <property type="entry name" value="Fatty acid synthase beta subunit dehydratase"/>
    <property type="match status" value="1"/>
</dbReference>
<comment type="catalytic activity">
    <reaction evidence="10">
        <text>(9Z)-octadecenoyl-[ACP] + H2O = (9Z)-octadecenoate + holo-[ACP] + H(+)</text>
        <dbReference type="Rhea" id="RHEA:15057"/>
        <dbReference type="Rhea" id="RHEA-COMP:9685"/>
        <dbReference type="Rhea" id="RHEA-COMP:9924"/>
        <dbReference type="ChEBI" id="CHEBI:15377"/>
        <dbReference type="ChEBI" id="CHEBI:15378"/>
        <dbReference type="ChEBI" id="CHEBI:30823"/>
        <dbReference type="ChEBI" id="CHEBI:64479"/>
        <dbReference type="ChEBI" id="CHEBI:78783"/>
        <dbReference type="EC" id="3.1.2.14"/>
    </reaction>
</comment>
<evidence type="ECO:0000259" key="14">
    <source>
        <dbReference type="Pfam" id="PF13452"/>
    </source>
</evidence>
<dbReference type="SUPFAM" id="SSF52151">
    <property type="entry name" value="FabD/lysophospholipase-like"/>
    <property type="match status" value="1"/>
</dbReference>
<dbReference type="InterPro" id="IPR013565">
    <property type="entry name" value="Fas1/AflB-like_central"/>
</dbReference>
<dbReference type="Gene3D" id="6.20.240.10">
    <property type="match status" value="1"/>
</dbReference>
<dbReference type="Proteomes" id="UP000044602">
    <property type="component" value="Unassembled WGS sequence"/>
</dbReference>
<feature type="domain" description="Fatty acid synthase meander beta sheet" evidence="16">
    <location>
        <begin position="910"/>
        <end position="1053"/>
    </location>
</feature>
<comment type="similarity">
    <text evidence="2">Belongs to the fungal fatty acid synthetase subunit beta family.</text>
</comment>
<comment type="catalytic activity">
    <reaction evidence="1">
        <text>a (3R)-hydroxyacyl-[ACP] = a (2E)-enoyl-[ACP] + H2O</text>
        <dbReference type="Rhea" id="RHEA:13097"/>
        <dbReference type="Rhea" id="RHEA-COMP:9925"/>
        <dbReference type="Rhea" id="RHEA-COMP:9945"/>
        <dbReference type="ChEBI" id="CHEBI:15377"/>
        <dbReference type="ChEBI" id="CHEBI:78784"/>
        <dbReference type="ChEBI" id="CHEBI:78827"/>
        <dbReference type="EC" id="4.2.1.59"/>
    </reaction>
</comment>
<dbReference type="Pfam" id="PF08354">
    <property type="entry name" value="Fas1-AflB-like_hel"/>
    <property type="match status" value="1"/>
</dbReference>
<comment type="catalytic activity">
    <reaction evidence="12">
        <text>holo-[ACP] + acetyl-CoA = acetyl-[ACP] + CoA</text>
        <dbReference type="Rhea" id="RHEA:41788"/>
        <dbReference type="Rhea" id="RHEA-COMP:9621"/>
        <dbReference type="Rhea" id="RHEA-COMP:9685"/>
        <dbReference type="ChEBI" id="CHEBI:57287"/>
        <dbReference type="ChEBI" id="CHEBI:57288"/>
        <dbReference type="ChEBI" id="CHEBI:64479"/>
        <dbReference type="ChEBI" id="CHEBI:78446"/>
        <dbReference type="EC" id="2.3.1.38"/>
    </reaction>
</comment>
<evidence type="ECO:0000313" key="17">
    <source>
        <dbReference type="EMBL" id="CRK39898.1"/>
    </source>
</evidence>
<dbReference type="Gene3D" id="2.30.40.10">
    <property type="entry name" value="Urease, subunit C, domain 1"/>
    <property type="match status" value="1"/>
</dbReference>
<name>A0A0G4N0B1_VERLO</name>
<feature type="domain" description="Fatty acid synthase beta subunit AflB /Fas1-like central" evidence="13">
    <location>
        <begin position="495"/>
        <end position="844"/>
    </location>
</feature>
<dbReference type="Gene3D" id="3.20.20.70">
    <property type="entry name" value="Aldolase class I"/>
    <property type="match status" value="2"/>
</dbReference>
<comment type="catalytic activity">
    <reaction evidence="11">
        <text>a 2,3-saturated acyl-[ACP] + NAD(+) = a (2E)-enoyl-[ACP] + NADH + H(+)</text>
        <dbReference type="Rhea" id="RHEA:10240"/>
        <dbReference type="Rhea" id="RHEA-COMP:9925"/>
        <dbReference type="Rhea" id="RHEA-COMP:9926"/>
        <dbReference type="ChEBI" id="CHEBI:15378"/>
        <dbReference type="ChEBI" id="CHEBI:57540"/>
        <dbReference type="ChEBI" id="CHEBI:57945"/>
        <dbReference type="ChEBI" id="CHEBI:78784"/>
        <dbReference type="ChEBI" id="CHEBI:78785"/>
        <dbReference type="EC" id="1.3.1.9"/>
    </reaction>
</comment>
<evidence type="ECO:0000313" key="18">
    <source>
        <dbReference type="Proteomes" id="UP000044602"/>
    </source>
</evidence>
<dbReference type="InterPro" id="IPR032088">
    <property type="entry name" value="SAT"/>
</dbReference>
<dbReference type="GO" id="GO:0004314">
    <property type="term" value="F:[acyl-carrier-protein] S-malonyltransferase activity"/>
    <property type="evidence" value="ECO:0007669"/>
    <property type="project" value="UniProtKB-EC"/>
</dbReference>
<dbReference type="InterPro" id="IPR039569">
    <property type="entry name" value="FAS1-like_DH_region"/>
</dbReference>
<dbReference type="GO" id="GO:0004321">
    <property type="term" value="F:fatty-acyl-CoA synthase activity"/>
    <property type="evidence" value="ECO:0007669"/>
    <property type="project" value="UniProtKB-EC"/>
</dbReference>
<dbReference type="Gene3D" id="3.40.366.10">
    <property type="entry name" value="Malonyl-Coenzyme A Acyl Carrier Protein, domain 2"/>
    <property type="match status" value="2"/>
</dbReference>
<dbReference type="GO" id="GO:0004313">
    <property type="term" value="F:[acyl-carrier-protein] S-acetyltransferase activity"/>
    <property type="evidence" value="ECO:0007669"/>
    <property type="project" value="UniProtKB-EC"/>
</dbReference>
<accession>A0A0G4N0B1</accession>
<dbReference type="InterPro" id="IPR032466">
    <property type="entry name" value="Metal_Hydrolase"/>
</dbReference>
<gene>
    <name evidence="17" type="ORF">BN1708_016758</name>
</gene>
<dbReference type="InterPro" id="IPR011059">
    <property type="entry name" value="Metal-dep_hydrolase_composite"/>
</dbReference>
<dbReference type="InterPro" id="IPR013785">
    <property type="entry name" value="Aldolase_TIM"/>
</dbReference>
<dbReference type="InterPro" id="IPR050830">
    <property type="entry name" value="Fungal_FAS"/>
</dbReference>
<dbReference type="FunFam" id="3.20.20.70:FF:000078">
    <property type="entry name" value="Fatty acid synthase beta subunit dehydratase"/>
    <property type="match status" value="1"/>
</dbReference>
<proteinExistence type="inferred from homology"/>
<reference evidence="17 18" key="1">
    <citation type="submission" date="2015-05" db="EMBL/GenBank/DDBJ databases">
        <authorList>
            <person name="Wang D.B."/>
            <person name="Wang M."/>
        </authorList>
    </citation>
    <scope>NUCLEOTIDE SEQUENCE [LARGE SCALE GENOMIC DNA]</scope>
    <source>
        <strain evidence="17">VL1</strain>
    </source>
</reference>
<dbReference type="GO" id="GO:0005835">
    <property type="term" value="C:fatty acid synthase complex"/>
    <property type="evidence" value="ECO:0007669"/>
    <property type="project" value="InterPro"/>
</dbReference>
<evidence type="ECO:0000256" key="1">
    <source>
        <dbReference type="ARBA" id="ARBA00001055"/>
    </source>
</evidence>
<dbReference type="Gene3D" id="3.30.1120.100">
    <property type="match status" value="1"/>
</dbReference>
<evidence type="ECO:0000256" key="12">
    <source>
        <dbReference type="ARBA" id="ARBA00048835"/>
    </source>
</evidence>
<dbReference type="GO" id="GO:0016297">
    <property type="term" value="F:fatty acyl-[ACP] hydrolase activity"/>
    <property type="evidence" value="ECO:0007669"/>
    <property type="project" value="UniProtKB-EC"/>
</dbReference>
<organism evidence="17 18">
    <name type="scientific">Verticillium longisporum</name>
    <name type="common">Verticillium dahliae var. longisporum</name>
    <dbReference type="NCBI Taxonomy" id="100787"/>
    <lineage>
        <taxon>Eukaryota</taxon>
        <taxon>Fungi</taxon>
        <taxon>Dikarya</taxon>
        <taxon>Ascomycota</taxon>
        <taxon>Pezizomycotina</taxon>
        <taxon>Sordariomycetes</taxon>
        <taxon>Hypocreomycetidae</taxon>
        <taxon>Glomerellales</taxon>
        <taxon>Plectosphaerellaceae</taxon>
        <taxon>Verticillium</taxon>
    </lineage>
</organism>
<keyword evidence="5" id="KW-0521">NADP</keyword>
<dbReference type="InterPro" id="IPR029069">
    <property type="entry name" value="HotDog_dom_sf"/>
</dbReference>
<keyword evidence="18" id="KW-1185">Reference proteome</keyword>
<evidence type="ECO:0000256" key="2">
    <source>
        <dbReference type="ARBA" id="ARBA00010009"/>
    </source>
</evidence>
<dbReference type="Pfam" id="PF17951">
    <property type="entry name" value="FAS_meander"/>
    <property type="match status" value="1"/>
</dbReference>
<evidence type="ECO:0000256" key="9">
    <source>
        <dbReference type="ARBA" id="ARBA00048462"/>
    </source>
</evidence>
<dbReference type="SUPFAM" id="SSF51556">
    <property type="entry name" value="Metallo-dependent hydrolases"/>
    <property type="match status" value="1"/>
</dbReference>
<dbReference type="STRING" id="100787.A0A0G4N0B1"/>
<dbReference type="SUPFAM" id="SSF51412">
    <property type="entry name" value="Inosine monophosphate dehydrogenase (IMPDH)"/>
    <property type="match status" value="1"/>
</dbReference>
<evidence type="ECO:0000256" key="5">
    <source>
        <dbReference type="ARBA" id="ARBA00022857"/>
    </source>
</evidence>
<dbReference type="SUPFAM" id="SSF54637">
    <property type="entry name" value="Thioesterase/thiol ester dehydrase-isomerase"/>
    <property type="match status" value="1"/>
</dbReference>
<dbReference type="GO" id="GO:0019171">
    <property type="term" value="F:(3R)-hydroxyacyl-[acyl-carrier-protein] dehydratase activity"/>
    <property type="evidence" value="ECO:0007669"/>
    <property type="project" value="UniProtKB-EC"/>
</dbReference>
<dbReference type="Gene3D" id="3.20.20.140">
    <property type="entry name" value="Metal-dependent hydrolases"/>
    <property type="match status" value="1"/>
</dbReference>
<dbReference type="InterPro" id="IPR001227">
    <property type="entry name" value="Ac_transferase_dom_sf"/>
</dbReference>
<dbReference type="Pfam" id="PF16073">
    <property type="entry name" value="SAT"/>
    <property type="match status" value="1"/>
</dbReference>
<keyword evidence="4" id="KW-0378">Hydrolase</keyword>
<keyword evidence="6" id="KW-0560">Oxidoreductase</keyword>
<dbReference type="FunFam" id="3.30.1120.100:FF:000001">
    <property type="entry name" value="Fatty acid synthase beta subunit dehydratase"/>
    <property type="match status" value="1"/>
</dbReference>
<dbReference type="InterPro" id="IPR016035">
    <property type="entry name" value="Acyl_Trfase/lysoPLipase"/>
</dbReference>
<keyword evidence="7" id="KW-0520">NAD</keyword>
<evidence type="ECO:0000256" key="8">
    <source>
        <dbReference type="ARBA" id="ARBA00048237"/>
    </source>
</evidence>
<evidence type="ECO:0000256" key="11">
    <source>
        <dbReference type="ARBA" id="ARBA00048572"/>
    </source>
</evidence>
<dbReference type="FunFam" id="1.20.930.70:FF:000001">
    <property type="entry name" value="Fatty acid synthase beta subunit dehydratase"/>
    <property type="match status" value="1"/>
</dbReference>
<dbReference type="GO" id="GO:0004312">
    <property type="term" value="F:fatty acid synthase activity"/>
    <property type="evidence" value="ECO:0007669"/>
    <property type="project" value="InterPro"/>
</dbReference>
<evidence type="ECO:0000256" key="3">
    <source>
        <dbReference type="ARBA" id="ARBA00022679"/>
    </source>
</evidence>
<sequence length="1382" mass="153273">MRSAVFSARKTSCLAHYEVTCKALGVNPGKLRERLSGSTGHSQGVVLAAATAAASSWESWKEIAPTALTILFWIGARSQQVFPRTSLTPNMLRESIDNGEGTPTPMLSIRDLSQAEVQKHIDATNQYLPPDRHISISLINSPRNLVVTGPPISLYGLNAQLRKVKAPTGLDQTRIPHTERKSRFVNRFLPITAPFHSKYLAEATELIDGDLKDIEILSDDLGIPVFDTNTGKDIREEVEGNIVPALVRLITRDPVNWEKATVFPDATHVLDFGPGGISGLGILTSRNKEGTGVHVILAGSVNGTVTEVGYKSELFDRDEEHAIRYAVDWVKEFGPRLVTTSQGRTFVDTKMSRLLGLPPVMVAGMTPCTVPWDFVSATMNAGYHIELASGGYYNAKTMTEALSKIEGAITAGRGITVNLIYVNPRAMAWQIPLLGRLRAEGVPIEGLTIGAGVPSIEVAQEYVETLGLKHIAFKPGSSDAIQAVINIAKANPDFPVILQWTGGRGGGHHSFEDFHQPILSMYGRIRRTPNIILVAGSGFGGADDTYPYLTGDWAKGYGYPPMPFDGTLFGSRMMVAKEAHTSKNAKQAIVDAPGIGDESWEKTYQGPAGGVITVRSEMGEPIHKLATRGVVLWAEMDKKIFSLPKEKRVPELKKNRDYIIKKLNDDFQKVWFGRNRFGETVDLEDMTYGEVVRRMVDLLYVRHESRWIDASYKKFTGDFIHRVEERFTSKPGQASLLQDFGELESPYETVKRILAGYPEADTQIINAQDVQHFLMLCRRRGQKPPTFVPALDENFEFFFKKDSLWQSEDLSAVIGQDVGRTCILQGPTAAKFSTILDEPIKDILDGVHDAHVERLTQDFYSGDKKSIPTIEYFGGKLNDTEIPVEDVDGLLTSYDETKNTYRLHLSPSATMPTEDAWLALLAGPRRSWRHALLTSEVLVQGQKFQTNPIKRIFAPVRGLFVEIHFPNDPARTRIIVKEQPRHNQYVDVLEVKLVGNNEILVNMIKDTTALGEPVSLPLKFVYRPEAGYAPIHEVMEGRNDRIKEFYWRAWFGNETLDLDADVSKQFDGGKATITGEDINDFVHAVGNTGEAFVERPGKTVFAPMDFAIVVGWKAITKPIFPRTIDGDLLKLVHLSNQFRMLPGAEPLKKGRSNYSMCAINPSRISKTFNEEALEFVVNMIAEETGWLLEIVNYNIANMQYVAAGSRDGEAVMEVTSQFLYRGVYADFENTFQRKAETPVQLHLATTQDVAVLKAKEWFNLDDLPQDIQLLGQTLEFRLQSFLKFQNKTVFSSIQTYGQGVEVGLGTDMSGGYSPSILEAARQSSLVSRHVAMGLPDGTEKERAKLTAEEALFLGTRGGAKILGLESAVGGFEVGKQYDAQLV</sequence>
<dbReference type="PANTHER" id="PTHR10982">
    <property type="entry name" value="MALONYL COA-ACYL CARRIER PROTEIN TRANSACYLASE"/>
    <property type="match status" value="1"/>
</dbReference>
<keyword evidence="3" id="KW-0808">Transferase</keyword>
<comment type="catalytic activity">
    <reaction evidence="8">
        <text>acetyl-CoA + n malonyl-CoA + 2n NADPH + 4n H(+) = a long-chain-acyl-CoA + n CoA + n CO2 + 2n NADP(+).</text>
        <dbReference type="EC" id="2.3.1.86"/>
    </reaction>
</comment>
<evidence type="ECO:0000256" key="4">
    <source>
        <dbReference type="ARBA" id="ARBA00022801"/>
    </source>
</evidence>
<dbReference type="InterPro" id="IPR003965">
    <property type="entry name" value="Fatty_acid_synthase"/>
</dbReference>
<dbReference type="GO" id="GO:0016810">
    <property type="term" value="F:hydrolase activity, acting on carbon-nitrogen (but not peptide) bonds"/>
    <property type="evidence" value="ECO:0007669"/>
    <property type="project" value="InterPro"/>
</dbReference>
<dbReference type="Pfam" id="PF22235">
    <property type="entry name" value="FAS1_thioest_ins"/>
    <property type="match status" value="1"/>
</dbReference>
<protein>
    <submittedName>
        <fullName evidence="17">Uncharacterized protein</fullName>
    </submittedName>
</protein>
<evidence type="ECO:0000259" key="13">
    <source>
        <dbReference type="Pfam" id="PF08354"/>
    </source>
</evidence>
<feature type="domain" description="Starter acyltransferase (SAT)" evidence="15">
    <location>
        <begin position="35"/>
        <end position="179"/>
    </location>
</feature>
<dbReference type="Gene3D" id="3.10.129.10">
    <property type="entry name" value="Hotdog Thioesterase"/>
    <property type="match status" value="1"/>
</dbReference>
<dbReference type="EMBL" id="CVQH01026028">
    <property type="protein sequence ID" value="CRK39898.1"/>
    <property type="molecule type" value="Genomic_DNA"/>
</dbReference>